<organism evidence="1 2">
    <name type="scientific">Acidocella aquatica</name>
    <dbReference type="NCBI Taxonomy" id="1922313"/>
    <lineage>
        <taxon>Bacteria</taxon>
        <taxon>Pseudomonadati</taxon>
        <taxon>Pseudomonadota</taxon>
        <taxon>Alphaproteobacteria</taxon>
        <taxon>Acetobacterales</taxon>
        <taxon>Acidocellaceae</taxon>
        <taxon>Acidocella</taxon>
    </lineage>
</organism>
<comment type="caution">
    <text evidence="1">The sequence shown here is derived from an EMBL/GenBank/DDBJ whole genome shotgun (WGS) entry which is preliminary data.</text>
</comment>
<dbReference type="RefSeq" id="WP_284256689.1">
    <property type="nucleotide sequence ID" value="NZ_BSOS01000009.1"/>
</dbReference>
<gene>
    <name evidence="1" type="ORF">GCM10010909_07740</name>
</gene>
<name>A0ABQ6A0Y9_9PROT</name>
<reference evidence="2" key="1">
    <citation type="journal article" date="2019" name="Int. J. Syst. Evol. Microbiol.">
        <title>The Global Catalogue of Microorganisms (GCM) 10K type strain sequencing project: providing services to taxonomists for standard genome sequencing and annotation.</title>
        <authorList>
            <consortium name="The Broad Institute Genomics Platform"/>
            <consortium name="The Broad Institute Genome Sequencing Center for Infectious Disease"/>
            <person name="Wu L."/>
            <person name="Ma J."/>
        </authorList>
    </citation>
    <scope>NUCLEOTIDE SEQUENCE [LARGE SCALE GENOMIC DNA]</scope>
    <source>
        <strain evidence="2">NBRC 112502</strain>
    </source>
</reference>
<evidence type="ECO:0000313" key="2">
    <source>
        <dbReference type="Proteomes" id="UP001156641"/>
    </source>
</evidence>
<evidence type="ECO:0008006" key="3">
    <source>
        <dbReference type="Google" id="ProtNLM"/>
    </source>
</evidence>
<evidence type="ECO:0000313" key="1">
    <source>
        <dbReference type="EMBL" id="GLR66096.1"/>
    </source>
</evidence>
<sequence length="65" mass="7081">MKPLERRLAALEAALAPASAPLVIRRTIVDRTPDGTLVETLCYEITVGNVRVTLPDNGRDELPPD</sequence>
<dbReference type="EMBL" id="BSOS01000009">
    <property type="protein sequence ID" value="GLR66096.1"/>
    <property type="molecule type" value="Genomic_DNA"/>
</dbReference>
<protein>
    <recommendedName>
        <fullName evidence="3">PepSY domain-containing protein</fullName>
    </recommendedName>
</protein>
<accession>A0ABQ6A0Y9</accession>
<dbReference type="Proteomes" id="UP001156641">
    <property type="component" value="Unassembled WGS sequence"/>
</dbReference>
<proteinExistence type="predicted"/>
<keyword evidence="2" id="KW-1185">Reference proteome</keyword>